<name>A0ABP4CCA2_9ACTN</name>
<dbReference type="Proteomes" id="UP001500665">
    <property type="component" value="Unassembled WGS sequence"/>
</dbReference>
<keyword evidence="3" id="KW-1185">Reference proteome</keyword>
<proteinExistence type="predicted"/>
<feature type="region of interest" description="Disordered" evidence="1">
    <location>
        <begin position="38"/>
        <end position="71"/>
    </location>
</feature>
<evidence type="ECO:0000256" key="1">
    <source>
        <dbReference type="SAM" id="MobiDB-lite"/>
    </source>
</evidence>
<organism evidence="2 3">
    <name type="scientific">Actinocorallia libanotica</name>
    <dbReference type="NCBI Taxonomy" id="46162"/>
    <lineage>
        <taxon>Bacteria</taxon>
        <taxon>Bacillati</taxon>
        <taxon>Actinomycetota</taxon>
        <taxon>Actinomycetes</taxon>
        <taxon>Streptosporangiales</taxon>
        <taxon>Thermomonosporaceae</taxon>
        <taxon>Actinocorallia</taxon>
    </lineage>
</organism>
<reference evidence="3" key="1">
    <citation type="journal article" date="2019" name="Int. J. Syst. Evol. Microbiol.">
        <title>The Global Catalogue of Microorganisms (GCM) 10K type strain sequencing project: providing services to taxonomists for standard genome sequencing and annotation.</title>
        <authorList>
            <consortium name="The Broad Institute Genomics Platform"/>
            <consortium name="The Broad Institute Genome Sequencing Center for Infectious Disease"/>
            <person name="Wu L."/>
            <person name="Ma J."/>
        </authorList>
    </citation>
    <scope>NUCLEOTIDE SEQUENCE [LARGE SCALE GENOMIC DNA]</scope>
    <source>
        <strain evidence="3">JCM 10696</strain>
    </source>
</reference>
<dbReference type="EMBL" id="BAAAHH010000037">
    <property type="protein sequence ID" value="GAA0965180.1"/>
    <property type="molecule type" value="Genomic_DNA"/>
</dbReference>
<comment type="caution">
    <text evidence="2">The sequence shown here is derived from an EMBL/GenBank/DDBJ whole genome shotgun (WGS) entry which is preliminary data.</text>
</comment>
<evidence type="ECO:0000313" key="3">
    <source>
        <dbReference type="Proteomes" id="UP001500665"/>
    </source>
</evidence>
<sequence length="71" mass="7821">MIAVAPRVRPRSAPRPFVFIGLVDMNRSFCRVRITATRTEARRGSSSAPTGPHAAERAPGVSVEETRFRNV</sequence>
<accession>A0ABP4CCA2</accession>
<evidence type="ECO:0000313" key="2">
    <source>
        <dbReference type="EMBL" id="GAA0965180.1"/>
    </source>
</evidence>
<protein>
    <submittedName>
        <fullName evidence="2">Uncharacterized protein</fullName>
    </submittedName>
</protein>
<gene>
    <name evidence="2" type="ORF">GCM10009550_64790</name>
</gene>